<dbReference type="PANTHER" id="PTHR11157">
    <property type="entry name" value="FATTY ACID ACYL TRANSFERASE-RELATED"/>
    <property type="match status" value="1"/>
</dbReference>
<dbReference type="AlphaFoldDB" id="A0AAN9T0N8"/>
<dbReference type="Pfam" id="PF01151">
    <property type="entry name" value="ELO"/>
    <property type="match status" value="1"/>
</dbReference>
<evidence type="ECO:0000256" key="9">
    <source>
        <dbReference type="ARBA" id="ARBA00023098"/>
    </source>
</evidence>
<name>A0AAN9T0N8_PSOTE</name>
<sequence>MGLQWYEARILNFSWNPPHTRFSSPLFLTVSIGTYLSLTLALSLVGLPAFPRRVVKGMSAVHNLILLLLSLVMGLGCGLSLVTHTPDLRWAVCFPQGTPPRGPLFFWAYMFYLSKILEFLDTLFIVVSGSMRRLSFLHVYHHATVVLMCYIWLNTSQSLFPIALLTNASVHVIMYSYYFLCAIGIRPSWKRALTNCQILQFLFSFAVSLLMLHFHFSSPSGCSGISGWCFNALFNASLFALFLNFHRKSYAHNIKHS</sequence>
<gene>
    <name evidence="14" type="ORF">VNO78_03517</name>
</gene>
<keyword evidence="10 13" id="KW-0472">Membrane</keyword>
<feature type="transmembrane region" description="Helical" evidence="13">
    <location>
        <begin position="62"/>
        <end position="84"/>
    </location>
</feature>
<keyword evidence="7" id="KW-0276">Fatty acid metabolism</keyword>
<keyword evidence="15" id="KW-1185">Reference proteome</keyword>
<feature type="transmembrane region" description="Helical" evidence="13">
    <location>
        <begin position="192"/>
        <end position="213"/>
    </location>
</feature>
<evidence type="ECO:0000256" key="10">
    <source>
        <dbReference type="ARBA" id="ARBA00023136"/>
    </source>
</evidence>
<reference evidence="14 15" key="1">
    <citation type="submission" date="2024-01" db="EMBL/GenBank/DDBJ databases">
        <title>The genomes of 5 underutilized Papilionoideae crops provide insights into root nodulation and disease resistanc.</title>
        <authorList>
            <person name="Jiang F."/>
        </authorList>
    </citation>
    <scope>NUCLEOTIDE SEQUENCE [LARGE SCALE GENOMIC DNA]</scope>
    <source>
        <strain evidence="14">DUOXIRENSHENG_FW03</strain>
        <tissue evidence="14">Leaves</tissue>
    </source>
</reference>
<dbReference type="Proteomes" id="UP001386955">
    <property type="component" value="Unassembled WGS sequence"/>
</dbReference>
<keyword evidence="6 13" id="KW-0812">Transmembrane</keyword>
<evidence type="ECO:0000256" key="11">
    <source>
        <dbReference type="ARBA" id="ARBA00023160"/>
    </source>
</evidence>
<evidence type="ECO:0000256" key="3">
    <source>
        <dbReference type="ARBA" id="ARBA00012307"/>
    </source>
</evidence>
<feature type="transmembrane region" description="Helical" evidence="13">
    <location>
        <begin position="104"/>
        <end position="127"/>
    </location>
</feature>
<evidence type="ECO:0000256" key="13">
    <source>
        <dbReference type="SAM" id="Phobius"/>
    </source>
</evidence>
<evidence type="ECO:0000256" key="8">
    <source>
        <dbReference type="ARBA" id="ARBA00022989"/>
    </source>
</evidence>
<keyword evidence="4" id="KW-0444">Lipid biosynthesis</keyword>
<dbReference type="PANTHER" id="PTHR11157:SF134">
    <property type="entry name" value="ELONGATION OF FATTY ACIDS PROTEIN 1-RELATED"/>
    <property type="match status" value="1"/>
</dbReference>
<dbReference type="GO" id="GO:0034626">
    <property type="term" value="P:fatty acid elongation, polyunsaturated fatty acid"/>
    <property type="evidence" value="ECO:0007669"/>
    <property type="project" value="TreeGrafter"/>
</dbReference>
<dbReference type="InterPro" id="IPR002076">
    <property type="entry name" value="ELO_fam"/>
</dbReference>
<comment type="caution">
    <text evidence="14">The sequence shown here is derived from an EMBL/GenBank/DDBJ whole genome shotgun (WGS) entry which is preliminary data.</text>
</comment>
<dbReference type="GO" id="GO:0042761">
    <property type="term" value="P:very long-chain fatty acid biosynthetic process"/>
    <property type="evidence" value="ECO:0007669"/>
    <property type="project" value="TreeGrafter"/>
</dbReference>
<dbReference type="GO" id="GO:0019367">
    <property type="term" value="P:fatty acid elongation, saturated fatty acid"/>
    <property type="evidence" value="ECO:0007669"/>
    <property type="project" value="TreeGrafter"/>
</dbReference>
<dbReference type="EMBL" id="JAYMYS010000001">
    <property type="protein sequence ID" value="KAK7412071.1"/>
    <property type="molecule type" value="Genomic_DNA"/>
</dbReference>
<evidence type="ECO:0000256" key="6">
    <source>
        <dbReference type="ARBA" id="ARBA00022692"/>
    </source>
</evidence>
<comment type="catalytic activity">
    <reaction evidence="12">
        <text>a very-long-chain acyl-CoA + malonyl-CoA + H(+) = a very-long-chain 3-oxoacyl-CoA + CO2 + CoA</text>
        <dbReference type="Rhea" id="RHEA:32727"/>
        <dbReference type="ChEBI" id="CHEBI:15378"/>
        <dbReference type="ChEBI" id="CHEBI:16526"/>
        <dbReference type="ChEBI" id="CHEBI:57287"/>
        <dbReference type="ChEBI" id="CHEBI:57384"/>
        <dbReference type="ChEBI" id="CHEBI:90725"/>
        <dbReference type="ChEBI" id="CHEBI:90736"/>
        <dbReference type="EC" id="2.3.1.199"/>
    </reaction>
</comment>
<evidence type="ECO:0000256" key="4">
    <source>
        <dbReference type="ARBA" id="ARBA00022516"/>
    </source>
</evidence>
<evidence type="ECO:0000256" key="1">
    <source>
        <dbReference type="ARBA" id="ARBA00004141"/>
    </source>
</evidence>
<evidence type="ECO:0000256" key="7">
    <source>
        <dbReference type="ARBA" id="ARBA00022832"/>
    </source>
</evidence>
<evidence type="ECO:0000313" key="14">
    <source>
        <dbReference type="EMBL" id="KAK7412071.1"/>
    </source>
</evidence>
<comment type="similarity">
    <text evidence="2">Belongs to the ELO family.</text>
</comment>
<evidence type="ECO:0000256" key="2">
    <source>
        <dbReference type="ARBA" id="ARBA00007263"/>
    </source>
</evidence>
<proteinExistence type="inferred from homology"/>
<protein>
    <recommendedName>
        <fullName evidence="3">very-long-chain 3-oxoacyl-CoA synthase</fullName>
        <ecNumber evidence="3">2.3.1.199</ecNumber>
    </recommendedName>
</protein>
<dbReference type="GO" id="GO:0005789">
    <property type="term" value="C:endoplasmic reticulum membrane"/>
    <property type="evidence" value="ECO:0007669"/>
    <property type="project" value="TreeGrafter"/>
</dbReference>
<evidence type="ECO:0000313" key="15">
    <source>
        <dbReference type="Proteomes" id="UP001386955"/>
    </source>
</evidence>
<keyword evidence="11" id="KW-0275">Fatty acid biosynthesis</keyword>
<feature type="transmembrane region" description="Helical" evidence="13">
    <location>
        <begin position="225"/>
        <end position="245"/>
    </location>
</feature>
<keyword evidence="8 13" id="KW-1133">Transmembrane helix</keyword>
<keyword evidence="5" id="KW-0808">Transferase</keyword>
<organism evidence="14 15">
    <name type="scientific">Psophocarpus tetragonolobus</name>
    <name type="common">Winged bean</name>
    <name type="synonym">Dolichos tetragonolobus</name>
    <dbReference type="NCBI Taxonomy" id="3891"/>
    <lineage>
        <taxon>Eukaryota</taxon>
        <taxon>Viridiplantae</taxon>
        <taxon>Streptophyta</taxon>
        <taxon>Embryophyta</taxon>
        <taxon>Tracheophyta</taxon>
        <taxon>Spermatophyta</taxon>
        <taxon>Magnoliopsida</taxon>
        <taxon>eudicotyledons</taxon>
        <taxon>Gunneridae</taxon>
        <taxon>Pentapetalae</taxon>
        <taxon>rosids</taxon>
        <taxon>fabids</taxon>
        <taxon>Fabales</taxon>
        <taxon>Fabaceae</taxon>
        <taxon>Papilionoideae</taxon>
        <taxon>50 kb inversion clade</taxon>
        <taxon>NPAAA clade</taxon>
        <taxon>indigoferoid/millettioid clade</taxon>
        <taxon>Phaseoleae</taxon>
        <taxon>Psophocarpus</taxon>
    </lineage>
</organism>
<dbReference type="GO" id="GO:0009922">
    <property type="term" value="F:fatty acid elongase activity"/>
    <property type="evidence" value="ECO:0007669"/>
    <property type="project" value="UniProtKB-EC"/>
</dbReference>
<dbReference type="GO" id="GO:0030148">
    <property type="term" value="P:sphingolipid biosynthetic process"/>
    <property type="evidence" value="ECO:0007669"/>
    <property type="project" value="TreeGrafter"/>
</dbReference>
<dbReference type="InterPro" id="IPR030457">
    <property type="entry name" value="ELO_CS"/>
</dbReference>
<keyword evidence="9" id="KW-0443">Lipid metabolism</keyword>
<accession>A0AAN9T0N8</accession>
<evidence type="ECO:0000256" key="5">
    <source>
        <dbReference type="ARBA" id="ARBA00022679"/>
    </source>
</evidence>
<dbReference type="PROSITE" id="PS01188">
    <property type="entry name" value="ELO"/>
    <property type="match status" value="1"/>
</dbReference>
<feature type="transmembrane region" description="Helical" evidence="13">
    <location>
        <begin position="134"/>
        <end position="153"/>
    </location>
</feature>
<evidence type="ECO:0000256" key="12">
    <source>
        <dbReference type="ARBA" id="ARBA00047375"/>
    </source>
</evidence>
<dbReference type="EC" id="2.3.1.199" evidence="3"/>
<dbReference type="GO" id="GO:0034625">
    <property type="term" value="P:fatty acid elongation, monounsaturated fatty acid"/>
    <property type="evidence" value="ECO:0007669"/>
    <property type="project" value="TreeGrafter"/>
</dbReference>
<comment type="subcellular location">
    <subcellularLocation>
        <location evidence="1">Membrane</location>
        <topology evidence="1">Multi-pass membrane protein</topology>
    </subcellularLocation>
</comment>
<feature type="transmembrane region" description="Helical" evidence="13">
    <location>
        <begin position="26"/>
        <end position="50"/>
    </location>
</feature>
<feature type="transmembrane region" description="Helical" evidence="13">
    <location>
        <begin position="159"/>
        <end position="180"/>
    </location>
</feature>